<dbReference type="AlphaFoldDB" id="A0A2R8CJ32"/>
<dbReference type="SUPFAM" id="SSF53756">
    <property type="entry name" value="UDP-Glycosyltransferase/glycogen phosphorylase"/>
    <property type="match status" value="1"/>
</dbReference>
<accession>A0A2R8CJ32</accession>
<name>A0A2R8CJ32_9GAMM</name>
<proteinExistence type="predicted"/>
<evidence type="ECO:0008006" key="3">
    <source>
        <dbReference type="Google" id="ProtNLM"/>
    </source>
</evidence>
<gene>
    <name evidence="1" type="ORF">KSP9073_00911</name>
</gene>
<sequence>MQEALAHGVPVVGGAVDGIAEQIVTGENGTLLTPSRNRHALAQYGEICTQGPREVYSPLEDNIVEAGILEPAEVAACLVQWAETPALRRQLGQQARVRVQRDFDLDWYGERLDDFMQGIVHGPTS</sequence>
<evidence type="ECO:0000313" key="1">
    <source>
        <dbReference type="EMBL" id="SPJ32909.1"/>
    </source>
</evidence>
<protein>
    <recommendedName>
        <fullName evidence="3">Glycosyl transferase family 1 domain-containing protein</fullName>
    </recommendedName>
</protein>
<dbReference type="EMBL" id="ONZI01000001">
    <property type="protein sequence ID" value="SPJ32909.1"/>
    <property type="molecule type" value="Genomic_DNA"/>
</dbReference>
<keyword evidence="2" id="KW-1185">Reference proteome</keyword>
<reference evidence="2" key="1">
    <citation type="submission" date="2018-03" db="EMBL/GenBank/DDBJ databases">
        <authorList>
            <person name="Navarro De La Torre S."/>
        </authorList>
    </citation>
    <scope>NUCLEOTIDE SEQUENCE [LARGE SCALE GENOMIC DNA]</scope>
    <source>
        <strain evidence="2">EAod3</strain>
    </source>
</reference>
<evidence type="ECO:0000313" key="2">
    <source>
        <dbReference type="Proteomes" id="UP000244934"/>
    </source>
</evidence>
<organism evidence="1 2">
    <name type="scientific">Kushneria phyllosphaerae</name>
    <dbReference type="NCBI Taxonomy" id="2100822"/>
    <lineage>
        <taxon>Bacteria</taxon>
        <taxon>Pseudomonadati</taxon>
        <taxon>Pseudomonadota</taxon>
        <taxon>Gammaproteobacteria</taxon>
        <taxon>Oceanospirillales</taxon>
        <taxon>Halomonadaceae</taxon>
        <taxon>Kushneria</taxon>
    </lineage>
</organism>
<dbReference type="Gene3D" id="3.40.50.2000">
    <property type="entry name" value="Glycogen Phosphorylase B"/>
    <property type="match status" value="1"/>
</dbReference>
<dbReference type="Proteomes" id="UP000244934">
    <property type="component" value="Unassembled WGS sequence"/>
</dbReference>